<evidence type="ECO:0000256" key="6">
    <source>
        <dbReference type="ARBA" id="ARBA00022946"/>
    </source>
</evidence>
<organism evidence="11 12">
    <name type="scientific">Rhododendron griersonianum</name>
    <dbReference type="NCBI Taxonomy" id="479676"/>
    <lineage>
        <taxon>Eukaryota</taxon>
        <taxon>Viridiplantae</taxon>
        <taxon>Streptophyta</taxon>
        <taxon>Embryophyta</taxon>
        <taxon>Tracheophyta</taxon>
        <taxon>Spermatophyta</taxon>
        <taxon>Magnoliopsida</taxon>
        <taxon>eudicotyledons</taxon>
        <taxon>Gunneridae</taxon>
        <taxon>Pentapetalae</taxon>
        <taxon>asterids</taxon>
        <taxon>Ericales</taxon>
        <taxon>Ericaceae</taxon>
        <taxon>Ericoideae</taxon>
        <taxon>Rhodoreae</taxon>
        <taxon>Rhododendron</taxon>
    </lineage>
</organism>
<evidence type="ECO:0000256" key="1">
    <source>
        <dbReference type="ARBA" id="ARBA00004508"/>
    </source>
</evidence>
<proteinExistence type="inferred from homology"/>
<reference evidence="11" key="1">
    <citation type="submission" date="2020-08" db="EMBL/GenBank/DDBJ databases">
        <title>Plant Genome Project.</title>
        <authorList>
            <person name="Zhang R.-G."/>
        </authorList>
    </citation>
    <scope>NUCLEOTIDE SEQUENCE</scope>
    <source>
        <strain evidence="11">WSP0</strain>
        <tissue evidence="11">Leaf</tissue>
    </source>
</reference>
<comment type="similarity">
    <text evidence="2">Belongs to the RETICULATA family.</text>
</comment>
<evidence type="ECO:0000256" key="2">
    <source>
        <dbReference type="ARBA" id="ARBA00010793"/>
    </source>
</evidence>
<dbReference type="Proteomes" id="UP000823749">
    <property type="component" value="Chromosome 3"/>
</dbReference>
<dbReference type="SUPFAM" id="SSF159501">
    <property type="entry name" value="EreA/ChaN-like"/>
    <property type="match status" value="1"/>
</dbReference>
<dbReference type="Pfam" id="PF04187">
    <property type="entry name" value="Cofac_haem_bdg"/>
    <property type="match status" value="1"/>
</dbReference>
<evidence type="ECO:0000313" key="12">
    <source>
        <dbReference type="Proteomes" id="UP000823749"/>
    </source>
</evidence>
<evidence type="ECO:0000256" key="3">
    <source>
        <dbReference type="ARBA" id="ARBA00022528"/>
    </source>
</evidence>
<feature type="domain" description="Haem-binding uptake Tiki superfamily ChaN" evidence="10">
    <location>
        <begin position="127"/>
        <end position="347"/>
    </location>
</feature>
<keyword evidence="5" id="KW-0812">Transmembrane</keyword>
<comment type="subcellular location">
    <subcellularLocation>
        <location evidence="1">Plastid</location>
        <location evidence="1">Chloroplast membrane</location>
        <topology evidence="1">Multi-pass membrane protein</topology>
    </subcellularLocation>
</comment>
<comment type="caution">
    <text evidence="11">The sequence shown here is derived from an EMBL/GenBank/DDBJ whole genome shotgun (WGS) entry which is preliminary data.</text>
</comment>
<feature type="region of interest" description="Disordered" evidence="9">
    <location>
        <begin position="68"/>
        <end position="105"/>
    </location>
</feature>
<keyword evidence="6" id="KW-0809">Transit peptide</keyword>
<evidence type="ECO:0000256" key="4">
    <source>
        <dbReference type="ARBA" id="ARBA00022640"/>
    </source>
</evidence>
<keyword evidence="4" id="KW-0934">Plastid</keyword>
<dbReference type="Gene3D" id="3.40.50.11550">
    <property type="match status" value="1"/>
</dbReference>
<keyword evidence="12" id="KW-1185">Reference proteome</keyword>
<dbReference type="PANTHER" id="PTHR31620:SF2">
    <property type="entry name" value="PROTEIN RETICULATA-RELATED 5, CHLOROPLASTIC"/>
    <property type="match status" value="1"/>
</dbReference>
<evidence type="ECO:0000313" key="11">
    <source>
        <dbReference type="EMBL" id="KAG5558070.1"/>
    </source>
</evidence>
<keyword evidence="7" id="KW-1133">Transmembrane helix</keyword>
<sequence length="814" mass="89550">MKPHTPRGFTATAPPANLPPARRRLCLPPALHPRRQVLARRAASQLKRRDVLITPFLAAGAGLLRPAAARADEKPPGSPAPPPAAVAPSPAAKAEEKKEGEDGISSRVYDATAIGEPMAVGKDKRKVWEKLMNARVVYLGEAEQVPVRDDKELELEIVKNLRKRCLEVERPLSLALEAFPCNLQEQLNQYVDRRIDGETLKSFTSHWPPQRWQEYEPLLSYCRDNGVRLIACGTPLEVLRTVQAEGIRGLSKADRRIYAPPAGSGFISGFTSMSRRPSVDINFPNQSTAFGPSSYLSAQARVVEEYTISQIISRAMADGGTTGMLVVVTGASHITYGSRGTGLPARISRKTPKKNQVVILLDPERQSIRSEGEVPIADFLWYSAARPCSRNCFDRAEIARVMNAAGRRRDALPQSNSTYTVDVRGSDSRGWSGEPPASLGVVGKRLGVVGNGWKEGQTVVGGPANLRRALASSEKGWVSSEMAGKGRDDVGTVRRALVGARRRRRWSEQDLQKGLDLGVVSPEVLQNFFDLEQYPLISELTHRFQGFRERLLADPKFLHRLAIEEAISITTTLLAQYERRKENFFEEIDYVITDTVRGSVVDFFTVWLPAPTLSFISIADKMDTTDSVEALKGLLGSIPDNAFQKNIAGKDWNVSHRVASVIFGGLKLASVGFISSIGAVAASNFLYTVRKLLNPALATAQQTKRSPMLKTAVVYSCFLGTSANLRYQVIAGVVEHRISDLFASQTLLVNMLSFVVRTVNSYWGTQQWVDLARYTGLQARKSKTSLYQAPDPPNHAALECTTSDEASIDEIKNQ</sequence>
<name>A0AAV6KZ53_9ERIC</name>
<dbReference type="InterPro" id="IPR021825">
    <property type="entry name" value="RETICULATA-related"/>
</dbReference>
<feature type="compositionally biased region" description="Pro residues" evidence="9">
    <location>
        <begin position="76"/>
        <end position="85"/>
    </location>
</feature>
<dbReference type="GO" id="GO:0031969">
    <property type="term" value="C:chloroplast membrane"/>
    <property type="evidence" value="ECO:0007669"/>
    <property type="project" value="UniProtKB-SubCell"/>
</dbReference>
<evidence type="ECO:0000256" key="5">
    <source>
        <dbReference type="ARBA" id="ARBA00022692"/>
    </source>
</evidence>
<evidence type="ECO:0000256" key="9">
    <source>
        <dbReference type="SAM" id="MobiDB-lite"/>
    </source>
</evidence>
<evidence type="ECO:0000259" key="10">
    <source>
        <dbReference type="Pfam" id="PF04187"/>
    </source>
</evidence>
<dbReference type="PANTHER" id="PTHR31620">
    <property type="entry name" value="PROTEIN RETICULATA-RELATED 2, CHLOROPLASTIC-RELATED"/>
    <property type="match status" value="1"/>
</dbReference>
<evidence type="ECO:0000256" key="8">
    <source>
        <dbReference type="ARBA" id="ARBA00023136"/>
    </source>
</evidence>
<protein>
    <recommendedName>
        <fullName evidence="10">Haem-binding uptake Tiki superfamily ChaN domain-containing protein</fullName>
    </recommendedName>
</protein>
<keyword evidence="3" id="KW-0150">Chloroplast</keyword>
<accession>A0AAV6KZ53</accession>
<keyword evidence="8" id="KW-0472">Membrane</keyword>
<gene>
    <name evidence="11" type="ORF">RHGRI_008095</name>
</gene>
<dbReference type="EMBL" id="JACTNZ010000003">
    <property type="protein sequence ID" value="KAG5558070.1"/>
    <property type="molecule type" value="Genomic_DNA"/>
</dbReference>
<dbReference type="InterPro" id="IPR007314">
    <property type="entry name" value="Cofac_haem-bd_dom"/>
</dbReference>
<evidence type="ECO:0000256" key="7">
    <source>
        <dbReference type="ARBA" id="ARBA00022989"/>
    </source>
</evidence>
<dbReference type="Pfam" id="PF11891">
    <property type="entry name" value="RETICULATA-like"/>
    <property type="match status" value="1"/>
</dbReference>
<feature type="region of interest" description="Disordered" evidence="9">
    <location>
        <begin position="1"/>
        <end position="22"/>
    </location>
</feature>
<dbReference type="AlphaFoldDB" id="A0AAV6KZ53"/>